<dbReference type="GO" id="GO:0005524">
    <property type="term" value="F:ATP binding"/>
    <property type="evidence" value="ECO:0007669"/>
    <property type="project" value="UniProtKB-KW"/>
</dbReference>
<dbReference type="Gene3D" id="3.40.50.300">
    <property type="entry name" value="P-loop containing nucleotide triphosphate hydrolases"/>
    <property type="match status" value="1"/>
</dbReference>
<evidence type="ECO:0000256" key="1">
    <source>
        <dbReference type="ARBA" id="ARBA00022741"/>
    </source>
</evidence>
<dbReference type="Gene3D" id="1.10.40.70">
    <property type="match status" value="1"/>
</dbReference>
<dbReference type="InterPro" id="IPR001482">
    <property type="entry name" value="T2SS/T4SS_dom"/>
</dbReference>
<dbReference type="EMBL" id="CAFBOL010000010">
    <property type="protein sequence ID" value="CAB4978530.1"/>
    <property type="molecule type" value="Genomic_DNA"/>
</dbReference>
<dbReference type="InterPro" id="IPR007831">
    <property type="entry name" value="T2SS_GspE_N"/>
</dbReference>
<evidence type="ECO:0000259" key="3">
    <source>
        <dbReference type="PROSITE" id="PS00662"/>
    </source>
</evidence>
<evidence type="ECO:0000313" key="7">
    <source>
        <dbReference type="EMBL" id="CAB4915626.1"/>
    </source>
</evidence>
<dbReference type="SUPFAM" id="SSF52540">
    <property type="entry name" value="P-loop containing nucleoside triphosphate hydrolases"/>
    <property type="match status" value="1"/>
</dbReference>
<dbReference type="AlphaFoldDB" id="A0A6J7MBK6"/>
<proteinExistence type="predicted"/>
<reference evidence="8" key="1">
    <citation type="submission" date="2020-05" db="EMBL/GenBank/DDBJ databases">
        <authorList>
            <person name="Chiriac C."/>
            <person name="Salcher M."/>
            <person name="Ghai R."/>
            <person name="Kavagutti S V."/>
        </authorList>
    </citation>
    <scope>NUCLEOTIDE SEQUENCE</scope>
</reference>
<dbReference type="Pfam" id="PF05157">
    <property type="entry name" value="MshEN"/>
    <property type="match status" value="1"/>
</dbReference>
<dbReference type="PROSITE" id="PS00662">
    <property type="entry name" value="T2SP_E"/>
    <property type="match status" value="1"/>
</dbReference>
<dbReference type="InterPro" id="IPR027417">
    <property type="entry name" value="P-loop_NTPase"/>
</dbReference>
<dbReference type="Gene3D" id="3.30.300.160">
    <property type="entry name" value="Type II secretion system, protein E, N-terminal domain"/>
    <property type="match status" value="1"/>
</dbReference>
<gene>
    <name evidence="5" type="ORF">UFOPK2656_00930</name>
    <name evidence="6" type="ORF">UFOPK3267_02113</name>
    <name evidence="7" type="ORF">UFOPK3651_00513</name>
    <name evidence="8" type="ORF">UFOPK3931_00656</name>
    <name evidence="4" type="ORF">UFOPK4189_00062</name>
</gene>
<feature type="domain" description="Bacterial type II secretion system protein E" evidence="3">
    <location>
        <begin position="382"/>
        <end position="396"/>
    </location>
</feature>
<keyword evidence="1" id="KW-0547">Nucleotide-binding</keyword>
<dbReference type="GO" id="GO:0016887">
    <property type="term" value="F:ATP hydrolysis activity"/>
    <property type="evidence" value="ECO:0007669"/>
    <property type="project" value="TreeGrafter"/>
</dbReference>
<dbReference type="EMBL" id="CAESGF010000001">
    <property type="protein sequence ID" value="CAB4362290.1"/>
    <property type="molecule type" value="Genomic_DNA"/>
</dbReference>
<evidence type="ECO:0000313" key="8">
    <source>
        <dbReference type="EMBL" id="CAB4978530.1"/>
    </source>
</evidence>
<dbReference type="CDD" id="cd01129">
    <property type="entry name" value="PulE-GspE-like"/>
    <property type="match status" value="1"/>
</dbReference>
<dbReference type="Gene3D" id="3.30.450.90">
    <property type="match status" value="1"/>
</dbReference>
<dbReference type="EMBL" id="CAEZYF010000004">
    <property type="protein sequence ID" value="CAB4715181.1"/>
    <property type="molecule type" value="Genomic_DNA"/>
</dbReference>
<keyword evidence="2" id="KW-0067">ATP-binding</keyword>
<evidence type="ECO:0000313" key="6">
    <source>
        <dbReference type="EMBL" id="CAB4852491.1"/>
    </source>
</evidence>
<dbReference type="PANTHER" id="PTHR30258">
    <property type="entry name" value="TYPE II SECRETION SYSTEM PROTEIN GSPE-RELATED"/>
    <property type="match status" value="1"/>
</dbReference>
<organism evidence="8">
    <name type="scientific">freshwater metagenome</name>
    <dbReference type="NCBI Taxonomy" id="449393"/>
    <lineage>
        <taxon>unclassified sequences</taxon>
        <taxon>metagenomes</taxon>
        <taxon>ecological metagenomes</taxon>
    </lineage>
</organism>
<dbReference type="PANTHER" id="PTHR30258:SF2">
    <property type="entry name" value="COMG OPERON PROTEIN 1"/>
    <property type="match status" value="1"/>
</dbReference>
<accession>A0A6J7MBK6</accession>
<dbReference type="Pfam" id="PF00437">
    <property type="entry name" value="T2SSE"/>
    <property type="match status" value="1"/>
</dbReference>
<evidence type="ECO:0000256" key="2">
    <source>
        <dbReference type="ARBA" id="ARBA00022840"/>
    </source>
</evidence>
<dbReference type="EMBL" id="CAFBMT010000002">
    <property type="protein sequence ID" value="CAB4915626.1"/>
    <property type="molecule type" value="Genomic_DNA"/>
</dbReference>
<dbReference type="SUPFAM" id="SSF160246">
    <property type="entry name" value="EspE N-terminal domain-like"/>
    <property type="match status" value="1"/>
</dbReference>
<dbReference type="InterPro" id="IPR037257">
    <property type="entry name" value="T2SS_E_N_sf"/>
</dbReference>
<dbReference type="GO" id="GO:0005886">
    <property type="term" value="C:plasma membrane"/>
    <property type="evidence" value="ECO:0007669"/>
    <property type="project" value="TreeGrafter"/>
</dbReference>
<evidence type="ECO:0000313" key="4">
    <source>
        <dbReference type="EMBL" id="CAB4362290.1"/>
    </source>
</evidence>
<evidence type="ECO:0000313" key="5">
    <source>
        <dbReference type="EMBL" id="CAB4715181.1"/>
    </source>
</evidence>
<dbReference type="EMBL" id="CAFBIY010000134">
    <property type="protein sequence ID" value="CAB4852491.1"/>
    <property type="molecule type" value="Genomic_DNA"/>
</dbReference>
<name>A0A6J7MBK6_9ZZZZ</name>
<sequence>MSGAMVPMRLGDLLAARGKVTGDQIRDALLAQNSGGGRLGATLVALGLLTERELAEALSEQSGLDLIDLAREEIDRDIAMLLPESDALRLVALPIRSDGQRIDVAVADPYAADLQPNLIELLGKPVRLHVAASPDILDSISALYVRSGDMDDVLKVFETRAQSRKRTADGAGVTVVDENAPIVRVINLILEQAMRERASDVHIEPQEDSVRIRVRTDGALHQIMTLPDGMGAPLMSRIKVMANLNIVERRRPQDGNFTVEVLGKDVDVRVATSPTVFGEMAVLRLLDKSRSFFELSRLGMSPETEARYQELIRMPFGLVVCAGPTGAGKTTTLYATLAAVNGDHLKVSTIEDPVEYVIPGISQIQIHEQSGLTFATGLRAILRQDPDTVLVGEIRDVETARIAVQAALTGHFVMSSLHATDASAALHRFLDMGIEPYLLASSLTGVVGQRLLRRNCPRCSVSYTPPVAEVAFLERVLGHTLEGTFTRGEGCNLCRNTGYFERVGVYEVLAVTDEIRELMVRHATQSEVRDLAQQQGMRTLARQAVELALEGATTLSEVLRTVAVV</sequence>
<protein>
    <submittedName>
        <fullName evidence="8">Unannotated protein</fullName>
    </submittedName>
</protein>